<evidence type="ECO:0000256" key="3">
    <source>
        <dbReference type="ARBA" id="ARBA00023315"/>
    </source>
</evidence>
<keyword evidence="3" id="KW-0012">Acyltransferase</keyword>
<gene>
    <name evidence="6" type="primary">fabF_2</name>
    <name evidence="6" type="ORF">Rhe02_76360</name>
</gene>
<dbReference type="PROSITE" id="PS52004">
    <property type="entry name" value="KS3_2"/>
    <property type="match status" value="1"/>
</dbReference>
<evidence type="ECO:0000256" key="1">
    <source>
        <dbReference type="ARBA" id="ARBA00008467"/>
    </source>
</evidence>
<dbReference type="InterPro" id="IPR016039">
    <property type="entry name" value="Thiolase-like"/>
</dbReference>
<evidence type="ECO:0000313" key="7">
    <source>
        <dbReference type="Proteomes" id="UP000612899"/>
    </source>
</evidence>
<protein>
    <submittedName>
        <fullName evidence="6">Actinorhodin polyketide beta-ketoacyl synthase</fullName>
    </submittedName>
</protein>
<keyword evidence="7" id="KW-1185">Reference proteome</keyword>
<reference evidence="6" key="1">
    <citation type="submission" date="2021-01" db="EMBL/GenBank/DDBJ databases">
        <title>Whole genome shotgun sequence of Rhizocola hellebori NBRC 109834.</title>
        <authorList>
            <person name="Komaki H."/>
            <person name="Tamura T."/>
        </authorList>
    </citation>
    <scope>NUCLEOTIDE SEQUENCE</scope>
    <source>
        <strain evidence="6">NBRC 109834</strain>
    </source>
</reference>
<dbReference type="Gene3D" id="3.40.47.10">
    <property type="match status" value="2"/>
</dbReference>
<dbReference type="Pfam" id="PF00109">
    <property type="entry name" value="ketoacyl-synt"/>
    <property type="match status" value="1"/>
</dbReference>
<dbReference type="InterPro" id="IPR014031">
    <property type="entry name" value="Ketoacyl_synth_C"/>
</dbReference>
<dbReference type="RefSeq" id="WP_203913332.1">
    <property type="nucleotide sequence ID" value="NZ_BONY01000071.1"/>
</dbReference>
<comment type="similarity">
    <text evidence="1 4">Belongs to the thiolase-like superfamily. Beta-ketoacyl-ACP synthases family.</text>
</comment>
<dbReference type="Proteomes" id="UP000612899">
    <property type="component" value="Unassembled WGS sequence"/>
</dbReference>
<dbReference type="PANTHER" id="PTHR11712">
    <property type="entry name" value="POLYKETIDE SYNTHASE-RELATED"/>
    <property type="match status" value="1"/>
</dbReference>
<dbReference type="GO" id="GO:0004315">
    <property type="term" value="F:3-oxoacyl-[acyl-carrier-protein] synthase activity"/>
    <property type="evidence" value="ECO:0007669"/>
    <property type="project" value="TreeGrafter"/>
</dbReference>
<keyword evidence="2 4" id="KW-0808">Transferase</keyword>
<feature type="domain" description="Ketosynthase family 3 (KS3)" evidence="5">
    <location>
        <begin position="2"/>
        <end position="406"/>
    </location>
</feature>
<organism evidence="6 7">
    <name type="scientific">Rhizocola hellebori</name>
    <dbReference type="NCBI Taxonomy" id="1392758"/>
    <lineage>
        <taxon>Bacteria</taxon>
        <taxon>Bacillati</taxon>
        <taxon>Actinomycetota</taxon>
        <taxon>Actinomycetes</taxon>
        <taxon>Micromonosporales</taxon>
        <taxon>Micromonosporaceae</taxon>
        <taxon>Rhizocola</taxon>
    </lineage>
</organism>
<dbReference type="PANTHER" id="PTHR11712:SF322">
    <property type="entry name" value="POLYKETIDE BETA-KETOACYL SYNTHASE 2-RELATED"/>
    <property type="match status" value="1"/>
</dbReference>
<sequence>MAKTAVVTGIGVVAPSGIGIEEHWRSTLAGELRVRPIESFDASGYDTVLAGQVDGFNVEDHVDARLVVQTDRWTWMSLAAAQLALDDAKYDPAAYDPYQTSVVLSAGSGGNEFGQREIQALWSKGRTAVSAYQSIAWFYAASAGQTSILHGTKGPASVLVSEGAGGLDSLHAARRVIRRGTPTVLAGGTEAPLSPYALACQIANGRTTHSRDPREGYQPFDVHANGYAPAEGGAVLVVEDEQTALERGAQQIYGEIAGYRATHDAFHHENPAPDSRQLIRAMRGALADAQVRPEQVGLVIADGAAVPALDTQEAEAIRTVFGICAVPVCAPQGFIGRLCSGGGALSVATALLALRDGVAPAVGNLTQPVPWYGLDFVRQPREMEKDVVLVIARGHGGFNSCMVVKRYREGQR</sequence>
<evidence type="ECO:0000259" key="5">
    <source>
        <dbReference type="PROSITE" id="PS52004"/>
    </source>
</evidence>
<evidence type="ECO:0000313" key="6">
    <source>
        <dbReference type="EMBL" id="GIH09569.1"/>
    </source>
</evidence>
<evidence type="ECO:0000256" key="4">
    <source>
        <dbReference type="RuleBase" id="RU003694"/>
    </source>
</evidence>
<dbReference type="GO" id="GO:0006633">
    <property type="term" value="P:fatty acid biosynthetic process"/>
    <property type="evidence" value="ECO:0007669"/>
    <property type="project" value="TreeGrafter"/>
</dbReference>
<comment type="caution">
    <text evidence="6">The sequence shown here is derived from an EMBL/GenBank/DDBJ whole genome shotgun (WGS) entry which is preliminary data.</text>
</comment>
<dbReference type="InterPro" id="IPR020841">
    <property type="entry name" value="PKS_Beta-ketoAc_synthase_dom"/>
</dbReference>
<dbReference type="InterPro" id="IPR000794">
    <property type="entry name" value="Beta-ketoacyl_synthase"/>
</dbReference>
<dbReference type="SUPFAM" id="SSF53901">
    <property type="entry name" value="Thiolase-like"/>
    <property type="match status" value="2"/>
</dbReference>
<proteinExistence type="inferred from homology"/>
<dbReference type="Pfam" id="PF02801">
    <property type="entry name" value="Ketoacyl-synt_C"/>
    <property type="match status" value="1"/>
</dbReference>
<dbReference type="InterPro" id="IPR014030">
    <property type="entry name" value="Ketoacyl_synth_N"/>
</dbReference>
<accession>A0A8J3QEU6</accession>
<dbReference type="AlphaFoldDB" id="A0A8J3QEU6"/>
<evidence type="ECO:0000256" key="2">
    <source>
        <dbReference type="ARBA" id="ARBA00022679"/>
    </source>
</evidence>
<dbReference type="EMBL" id="BONY01000071">
    <property type="protein sequence ID" value="GIH09569.1"/>
    <property type="molecule type" value="Genomic_DNA"/>
</dbReference>
<name>A0A8J3QEU6_9ACTN</name>